<dbReference type="GO" id="GO:0009898">
    <property type="term" value="C:cytoplasmic side of plasma membrane"/>
    <property type="evidence" value="ECO:0007669"/>
    <property type="project" value="TreeGrafter"/>
</dbReference>
<organism evidence="2 3">
    <name type="scientific">Capsulimonas corticalis</name>
    <dbReference type="NCBI Taxonomy" id="2219043"/>
    <lineage>
        <taxon>Bacteria</taxon>
        <taxon>Bacillati</taxon>
        <taxon>Armatimonadota</taxon>
        <taxon>Armatimonadia</taxon>
        <taxon>Capsulimonadales</taxon>
        <taxon>Capsulimonadaceae</taxon>
        <taxon>Capsulimonas</taxon>
    </lineage>
</organism>
<dbReference type="PANTHER" id="PTHR43384:SF13">
    <property type="entry name" value="SLR0110 PROTEIN"/>
    <property type="match status" value="1"/>
</dbReference>
<accession>A0A402CPT2</accession>
<dbReference type="SUPFAM" id="SSF52540">
    <property type="entry name" value="P-loop containing nucleoside triphosphate hydrolases"/>
    <property type="match status" value="1"/>
</dbReference>
<dbReference type="PANTHER" id="PTHR43384">
    <property type="entry name" value="SEPTUM SITE-DETERMINING PROTEIN MIND HOMOLOG, CHLOROPLASTIC-RELATED"/>
    <property type="match status" value="1"/>
</dbReference>
<dbReference type="GO" id="GO:0005829">
    <property type="term" value="C:cytosol"/>
    <property type="evidence" value="ECO:0007669"/>
    <property type="project" value="TreeGrafter"/>
</dbReference>
<reference evidence="2 3" key="1">
    <citation type="journal article" date="2019" name="Int. J. Syst. Evol. Microbiol.">
        <title>Capsulimonas corticalis gen. nov., sp. nov., an aerobic capsulated bacterium, of a novel bacterial order, Capsulimonadales ord. nov., of the class Armatimonadia of the phylum Armatimonadetes.</title>
        <authorList>
            <person name="Li J."/>
            <person name="Kudo C."/>
            <person name="Tonouchi A."/>
        </authorList>
    </citation>
    <scope>NUCLEOTIDE SEQUENCE [LARGE SCALE GENOMIC DNA]</scope>
    <source>
        <strain evidence="2 3">AX-7</strain>
    </source>
</reference>
<dbReference type="InterPro" id="IPR027417">
    <property type="entry name" value="P-loop_NTPase"/>
</dbReference>
<dbReference type="InterPro" id="IPR001789">
    <property type="entry name" value="Sig_transdc_resp-reg_receiver"/>
</dbReference>
<dbReference type="InterPro" id="IPR025669">
    <property type="entry name" value="AAA_dom"/>
</dbReference>
<evidence type="ECO:0000313" key="2">
    <source>
        <dbReference type="EMBL" id="BDI32817.1"/>
    </source>
</evidence>
<protein>
    <submittedName>
        <fullName evidence="2">Transcriptional regulator</fullName>
    </submittedName>
</protein>
<gene>
    <name evidence="2" type="ORF">CCAX7_48680</name>
</gene>
<comment type="caution">
    <text evidence="1">Lacks conserved residue(s) required for the propagation of feature annotation.</text>
</comment>
<dbReference type="Gene3D" id="3.40.50.2300">
    <property type="match status" value="1"/>
</dbReference>
<dbReference type="PROSITE" id="PS50110">
    <property type="entry name" value="RESPONSE_REGULATORY"/>
    <property type="match status" value="1"/>
</dbReference>
<name>A0A402CPT2_9BACT</name>
<proteinExistence type="predicted"/>
<dbReference type="GO" id="GO:0000160">
    <property type="term" value="P:phosphorelay signal transduction system"/>
    <property type="evidence" value="ECO:0007669"/>
    <property type="project" value="InterPro"/>
</dbReference>
<dbReference type="GO" id="GO:0005524">
    <property type="term" value="F:ATP binding"/>
    <property type="evidence" value="ECO:0007669"/>
    <property type="project" value="TreeGrafter"/>
</dbReference>
<dbReference type="Pfam" id="PF00072">
    <property type="entry name" value="Response_reg"/>
    <property type="match status" value="1"/>
</dbReference>
<dbReference type="CDD" id="cd17535">
    <property type="entry name" value="REC_NarL-like"/>
    <property type="match status" value="1"/>
</dbReference>
<dbReference type="Pfam" id="PF13614">
    <property type="entry name" value="AAA_31"/>
    <property type="match status" value="1"/>
</dbReference>
<dbReference type="RefSeq" id="WP_119319486.1">
    <property type="nucleotide sequence ID" value="NZ_AP025739.1"/>
</dbReference>
<dbReference type="OrthoDB" id="9794577at2"/>
<dbReference type="Proteomes" id="UP000287394">
    <property type="component" value="Chromosome"/>
</dbReference>
<keyword evidence="3" id="KW-1185">Reference proteome</keyword>
<dbReference type="InterPro" id="IPR011006">
    <property type="entry name" value="CheY-like_superfamily"/>
</dbReference>
<dbReference type="AlphaFoldDB" id="A0A402CPT2"/>
<dbReference type="Gene3D" id="3.40.50.300">
    <property type="entry name" value="P-loop containing nucleotide triphosphate hydrolases"/>
    <property type="match status" value="1"/>
</dbReference>
<dbReference type="EMBL" id="AP025739">
    <property type="protein sequence ID" value="BDI32817.1"/>
    <property type="molecule type" value="Genomic_DNA"/>
</dbReference>
<dbReference type="GO" id="GO:0016887">
    <property type="term" value="F:ATP hydrolysis activity"/>
    <property type="evidence" value="ECO:0007669"/>
    <property type="project" value="TreeGrafter"/>
</dbReference>
<evidence type="ECO:0000256" key="1">
    <source>
        <dbReference type="PROSITE-ProRule" id="PRU00169"/>
    </source>
</evidence>
<sequence length="416" mass="45238">MIRVLIADSNPPSREQLRAHLASDAEMEIVGLARDGQEALQLAHQFRPDVALLAADLSVQDGFQTAEYLAGVGYLPTQSIILSGTNSVDQLRRAMRSGAREHLSLPVNRADLVKTVREVYQEEQRRHTPSFAQAADPKKTTKVISITGAKGGIGKTTLATNLAISLAQETREPTILIDLYVQFGDVGMLLNMAPQRTIAELATLDPSEVDEQLVADCIAQHESGLHVLFSSKTPVALDSITVPCIENVIGHLKQHYRYIVIDVPPILHTTTLYVLAHATTALIVANLFDLTTVNDTRQLLQTIQGKYVAREKISVVLNRVSKQNRLQVSDIESTLGYPVSAQIPNDGMVVPGAVNQGMPFVVSQPNTAVSQSIRQFARSLAGIVNMEKTMMMSADELAGGRKRGFFFGGQAARPEG</sequence>
<dbReference type="KEGG" id="ccot:CCAX7_48680"/>
<dbReference type="SMART" id="SM00448">
    <property type="entry name" value="REC"/>
    <property type="match status" value="1"/>
</dbReference>
<dbReference type="InterPro" id="IPR050625">
    <property type="entry name" value="ParA/MinD_ATPase"/>
</dbReference>
<dbReference type="FunCoup" id="A0A402CPT2">
    <property type="interactions" value="50"/>
</dbReference>
<dbReference type="GO" id="GO:0051782">
    <property type="term" value="P:negative regulation of cell division"/>
    <property type="evidence" value="ECO:0007669"/>
    <property type="project" value="TreeGrafter"/>
</dbReference>
<evidence type="ECO:0000313" key="3">
    <source>
        <dbReference type="Proteomes" id="UP000287394"/>
    </source>
</evidence>
<dbReference type="SUPFAM" id="SSF52172">
    <property type="entry name" value="CheY-like"/>
    <property type="match status" value="1"/>
</dbReference>
<dbReference type="InterPro" id="IPR058245">
    <property type="entry name" value="NreC/VraR/RcsB-like_REC"/>
</dbReference>